<dbReference type="EMBL" id="LGCM01000039">
    <property type="protein sequence ID" value="KPL80709.1"/>
    <property type="molecule type" value="Genomic_DNA"/>
</dbReference>
<dbReference type="Gene3D" id="3.30.565.10">
    <property type="entry name" value="Histidine kinase-like ATPase, C-terminal domain"/>
    <property type="match status" value="1"/>
</dbReference>
<dbReference type="PANTHER" id="PTHR43711">
    <property type="entry name" value="TWO-COMPONENT HISTIDINE KINASE"/>
    <property type="match status" value="1"/>
</dbReference>
<dbReference type="SMART" id="SM00100">
    <property type="entry name" value="cNMP"/>
    <property type="match status" value="1"/>
</dbReference>
<evidence type="ECO:0000259" key="8">
    <source>
        <dbReference type="PROSITE" id="PS50109"/>
    </source>
</evidence>
<evidence type="ECO:0000259" key="7">
    <source>
        <dbReference type="PROSITE" id="PS50042"/>
    </source>
</evidence>
<organism evidence="9 10">
    <name type="scientific">Levilinea saccharolytica</name>
    <dbReference type="NCBI Taxonomy" id="229921"/>
    <lineage>
        <taxon>Bacteria</taxon>
        <taxon>Bacillati</taxon>
        <taxon>Chloroflexota</taxon>
        <taxon>Anaerolineae</taxon>
        <taxon>Anaerolineales</taxon>
        <taxon>Anaerolineaceae</taxon>
        <taxon>Levilinea</taxon>
    </lineage>
</organism>
<dbReference type="STRING" id="229921.ADN01_11300"/>
<dbReference type="Pfam" id="PF00027">
    <property type="entry name" value="cNMP_binding"/>
    <property type="match status" value="1"/>
</dbReference>
<comment type="caution">
    <text evidence="9">The sequence shown here is derived from an EMBL/GenBank/DDBJ whole genome shotgun (WGS) entry which is preliminary data.</text>
</comment>
<dbReference type="SUPFAM" id="SSF51206">
    <property type="entry name" value="cAMP-binding domain-like"/>
    <property type="match status" value="1"/>
</dbReference>
<gene>
    <name evidence="9" type="ORF">ADN01_11300</name>
</gene>
<keyword evidence="5" id="KW-0418">Kinase</keyword>
<reference evidence="9 10" key="1">
    <citation type="submission" date="2015-07" db="EMBL/GenBank/DDBJ databases">
        <title>Genome sequence of Levilinea saccharolytica DSM 16555.</title>
        <authorList>
            <person name="Hemp J."/>
            <person name="Ward L.M."/>
            <person name="Pace L.A."/>
            <person name="Fischer W.W."/>
        </authorList>
    </citation>
    <scope>NUCLEOTIDE SEQUENCE [LARGE SCALE GENOMIC DNA]</scope>
    <source>
        <strain evidence="9 10">KIBI-1</strain>
    </source>
</reference>
<dbReference type="CDD" id="cd00082">
    <property type="entry name" value="HisKA"/>
    <property type="match status" value="1"/>
</dbReference>
<dbReference type="Pfam" id="PF00512">
    <property type="entry name" value="HisKA"/>
    <property type="match status" value="1"/>
</dbReference>
<evidence type="ECO:0000313" key="10">
    <source>
        <dbReference type="Proteomes" id="UP000050501"/>
    </source>
</evidence>
<evidence type="ECO:0000256" key="3">
    <source>
        <dbReference type="ARBA" id="ARBA00022553"/>
    </source>
</evidence>
<accession>A0A0P6XD78</accession>
<dbReference type="Proteomes" id="UP000050501">
    <property type="component" value="Unassembled WGS sequence"/>
</dbReference>
<feature type="domain" description="Histidine kinase" evidence="8">
    <location>
        <begin position="173"/>
        <end position="387"/>
    </location>
</feature>
<dbReference type="InterPro" id="IPR018488">
    <property type="entry name" value="cNMP-bd_CS"/>
</dbReference>
<dbReference type="FunFam" id="3.30.565.10:FF:000006">
    <property type="entry name" value="Sensor histidine kinase WalK"/>
    <property type="match status" value="1"/>
</dbReference>
<dbReference type="PANTHER" id="PTHR43711:SF1">
    <property type="entry name" value="HISTIDINE KINASE 1"/>
    <property type="match status" value="1"/>
</dbReference>
<name>A0A0P6XD78_9CHLR</name>
<dbReference type="PROSITE" id="PS50109">
    <property type="entry name" value="HIS_KIN"/>
    <property type="match status" value="1"/>
</dbReference>
<protein>
    <recommendedName>
        <fullName evidence="2">histidine kinase</fullName>
        <ecNumber evidence="2">2.7.13.3</ecNumber>
    </recommendedName>
</protein>
<dbReference type="CDD" id="cd00038">
    <property type="entry name" value="CAP_ED"/>
    <property type="match status" value="1"/>
</dbReference>
<dbReference type="AlphaFoldDB" id="A0A0P6XD78"/>
<evidence type="ECO:0000256" key="6">
    <source>
        <dbReference type="ARBA" id="ARBA00023012"/>
    </source>
</evidence>
<evidence type="ECO:0000256" key="5">
    <source>
        <dbReference type="ARBA" id="ARBA00022777"/>
    </source>
</evidence>
<dbReference type="InterPro" id="IPR000595">
    <property type="entry name" value="cNMP-bd_dom"/>
</dbReference>
<dbReference type="Gene3D" id="2.60.120.10">
    <property type="entry name" value="Jelly Rolls"/>
    <property type="match status" value="1"/>
</dbReference>
<evidence type="ECO:0000256" key="1">
    <source>
        <dbReference type="ARBA" id="ARBA00000085"/>
    </source>
</evidence>
<dbReference type="EC" id="2.7.13.3" evidence="2"/>
<dbReference type="InterPro" id="IPR005467">
    <property type="entry name" value="His_kinase_dom"/>
</dbReference>
<dbReference type="InterPro" id="IPR004358">
    <property type="entry name" value="Sig_transdc_His_kin-like_C"/>
</dbReference>
<dbReference type="PROSITE" id="PS50042">
    <property type="entry name" value="CNMP_BINDING_3"/>
    <property type="match status" value="1"/>
</dbReference>
<dbReference type="PRINTS" id="PR00344">
    <property type="entry name" value="BCTRLSENSOR"/>
</dbReference>
<dbReference type="SUPFAM" id="SSF47384">
    <property type="entry name" value="Homodimeric domain of signal transducing histidine kinase"/>
    <property type="match status" value="1"/>
</dbReference>
<dbReference type="Pfam" id="PF02518">
    <property type="entry name" value="HATPase_c"/>
    <property type="match status" value="1"/>
</dbReference>
<dbReference type="InterPro" id="IPR050736">
    <property type="entry name" value="Sensor_HK_Regulatory"/>
</dbReference>
<dbReference type="InterPro" id="IPR014710">
    <property type="entry name" value="RmlC-like_jellyroll"/>
</dbReference>
<evidence type="ECO:0000256" key="4">
    <source>
        <dbReference type="ARBA" id="ARBA00022679"/>
    </source>
</evidence>
<dbReference type="Gene3D" id="1.10.287.130">
    <property type="match status" value="1"/>
</dbReference>
<dbReference type="PROSITE" id="PS00889">
    <property type="entry name" value="CNMP_BINDING_2"/>
    <property type="match status" value="1"/>
</dbReference>
<dbReference type="SMART" id="SM00388">
    <property type="entry name" value="HisKA"/>
    <property type="match status" value="1"/>
</dbReference>
<feature type="domain" description="Cyclic nucleotide-binding" evidence="7">
    <location>
        <begin position="14"/>
        <end position="134"/>
    </location>
</feature>
<dbReference type="CDD" id="cd00075">
    <property type="entry name" value="HATPase"/>
    <property type="match status" value="1"/>
</dbReference>
<evidence type="ECO:0000313" key="9">
    <source>
        <dbReference type="EMBL" id="KPL80709.1"/>
    </source>
</evidence>
<evidence type="ECO:0000256" key="2">
    <source>
        <dbReference type="ARBA" id="ARBA00012438"/>
    </source>
</evidence>
<keyword evidence="10" id="KW-1185">Reference proteome</keyword>
<dbReference type="RefSeq" id="WP_062417674.1">
    <property type="nucleotide sequence ID" value="NZ_DF967974.1"/>
</dbReference>
<dbReference type="SUPFAM" id="SSF55874">
    <property type="entry name" value="ATPase domain of HSP90 chaperone/DNA topoisomerase II/histidine kinase"/>
    <property type="match status" value="1"/>
</dbReference>
<keyword evidence="3" id="KW-0597">Phosphoprotein</keyword>
<dbReference type="InterPro" id="IPR036890">
    <property type="entry name" value="HATPase_C_sf"/>
</dbReference>
<proteinExistence type="predicted"/>
<keyword evidence="6" id="KW-0902">Two-component regulatory system</keyword>
<sequence length="387" mass="42544">MKPQIIPIQVLQRAFPGLDLGEAQEMVEQGEVMNCPAGTVLCREGAFESTFYIVLDGEVKVTKQLQGEDERLLNRLRAGDFFGEMAILHQAPRAATVATMTESTLLCFPKEAFSALLERNTSMSLAMVREVSRRLRENDDMAISDLRLKAKELAEAYQHLAEQDYARREFLTTIAHELRTPLMAANGFVQVIRTANLQGDALKSGLETVARNLQDIITLTNDILFLQEMDLILPAFEPGDVGAVVAACVEALHKDAQRNHVGVQLTLPPDVPTAMIDAKSLGRAIQAILHNAIKFSPEGGEVAVEVGQQDGVVWVRIEDHGVGIPPEALPQIFDRFFHLDQVGGHLFRGVGLGLSVARAVIEQHHGRIEVRSTLGQGSTFTVWLNSQ</sequence>
<dbReference type="InterPro" id="IPR003594">
    <property type="entry name" value="HATPase_dom"/>
</dbReference>
<dbReference type="InterPro" id="IPR003661">
    <property type="entry name" value="HisK_dim/P_dom"/>
</dbReference>
<comment type="catalytic activity">
    <reaction evidence="1">
        <text>ATP + protein L-histidine = ADP + protein N-phospho-L-histidine.</text>
        <dbReference type="EC" id="2.7.13.3"/>
    </reaction>
</comment>
<dbReference type="InterPro" id="IPR036097">
    <property type="entry name" value="HisK_dim/P_sf"/>
</dbReference>
<dbReference type="GO" id="GO:0000155">
    <property type="term" value="F:phosphorelay sensor kinase activity"/>
    <property type="evidence" value="ECO:0007669"/>
    <property type="project" value="InterPro"/>
</dbReference>
<dbReference type="SMART" id="SM00387">
    <property type="entry name" value="HATPase_c"/>
    <property type="match status" value="1"/>
</dbReference>
<keyword evidence="4" id="KW-0808">Transferase</keyword>
<dbReference type="InterPro" id="IPR018490">
    <property type="entry name" value="cNMP-bd_dom_sf"/>
</dbReference>